<dbReference type="AlphaFoldDB" id="A0A2P5C9F7"/>
<name>A0A2P5C9F7_PARAD</name>
<dbReference type="Proteomes" id="UP000237105">
    <property type="component" value="Unassembled WGS sequence"/>
</dbReference>
<protein>
    <submittedName>
        <fullName evidence="1">Uncharacterized protein</fullName>
    </submittedName>
</protein>
<evidence type="ECO:0000313" key="1">
    <source>
        <dbReference type="EMBL" id="PON57625.1"/>
    </source>
</evidence>
<gene>
    <name evidence="1" type="ORF">PanWU01x14_171730</name>
</gene>
<sequence length="63" mass="7556">MSTFHFQIFFKPSWAEISVTSSVLPRPDFRRLLWFQSVRSEIWAHRRSVRTACPCARTYPETH</sequence>
<dbReference type="EMBL" id="JXTB01000157">
    <property type="protein sequence ID" value="PON57625.1"/>
    <property type="molecule type" value="Genomic_DNA"/>
</dbReference>
<evidence type="ECO:0000313" key="2">
    <source>
        <dbReference type="Proteomes" id="UP000237105"/>
    </source>
</evidence>
<accession>A0A2P5C9F7</accession>
<keyword evidence="2" id="KW-1185">Reference proteome</keyword>
<reference evidence="2" key="1">
    <citation type="submission" date="2016-06" db="EMBL/GenBank/DDBJ databases">
        <title>Parallel loss of symbiosis genes in relatives of nitrogen-fixing non-legume Parasponia.</title>
        <authorList>
            <person name="Van Velzen R."/>
            <person name="Holmer R."/>
            <person name="Bu F."/>
            <person name="Rutten L."/>
            <person name="Van Zeijl A."/>
            <person name="Liu W."/>
            <person name="Santuari L."/>
            <person name="Cao Q."/>
            <person name="Sharma T."/>
            <person name="Shen D."/>
            <person name="Roswanjaya Y."/>
            <person name="Wardhani T."/>
            <person name="Kalhor M.S."/>
            <person name="Jansen J."/>
            <person name="Van den Hoogen J."/>
            <person name="Gungor B."/>
            <person name="Hartog M."/>
            <person name="Hontelez J."/>
            <person name="Verver J."/>
            <person name="Yang W.-C."/>
            <person name="Schijlen E."/>
            <person name="Repin R."/>
            <person name="Schilthuizen M."/>
            <person name="Schranz E."/>
            <person name="Heidstra R."/>
            <person name="Miyata K."/>
            <person name="Fedorova E."/>
            <person name="Kohlen W."/>
            <person name="Bisseling T."/>
            <person name="Smit S."/>
            <person name="Geurts R."/>
        </authorList>
    </citation>
    <scope>NUCLEOTIDE SEQUENCE [LARGE SCALE GENOMIC DNA]</scope>
    <source>
        <strain evidence="2">cv. WU1-14</strain>
    </source>
</reference>
<proteinExistence type="predicted"/>
<comment type="caution">
    <text evidence="1">The sequence shown here is derived from an EMBL/GenBank/DDBJ whole genome shotgun (WGS) entry which is preliminary data.</text>
</comment>
<organism evidence="1 2">
    <name type="scientific">Parasponia andersonii</name>
    <name type="common">Sponia andersonii</name>
    <dbReference type="NCBI Taxonomy" id="3476"/>
    <lineage>
        <taxon>Eukaryota</taxon>
        <taxon>Viridiplantae</taxon>
        <taxon>Streptophyta</taxon>
        <taxon>Embryophyta</taxon>
        <taxon>Tracheophyta</taxon>
        <taxon>Spermatophyta</taxon>
        <taxon>Magnoliopsida</taxon>
        <taxon>eudicotyledons</taxon>
        <taxon>Gunneridae</taxon>
        <taxon>Pentapetalae</taxon>
        <taxon>rosids</taxon>
        <taxon>fabids</taxon>
        <taxon>Rosales</taxon>
        <taxon>Cannabaceae</taxon>
        <taxon>Parasponia</taxon>
    </lineage>
</organism>